<dbReference type="Gene3D" id="3.20.20.140">
    <property type="entry name" value="Metal-dependent hydrolases"/>
    <property type="match status" value="1"/>
</dbReference>
<dbReference type="InterPro" id="IPR032466">
    <property type="entry name" value="Metal_Hydrolase"/>
</dbReference>
<dbReference type="PANTHER" id="PTHR46124:SF2">
    <property type="entry name" value="D-AMINOACYL-TRNA DEACYLASE"/>
    <property type="match status" value="1"/>
</dbReference>
<evidence type="ECO:0000256" key="3">
    <source>
        <dbReference type="ARBA" id="ARBA00022801"/>
    </source>
</evidence>
<protein>
    <submittedName>
        <fullName evidence="5">Uncharacterized deoxyribonuclease YabD</fullName>
        <ecNumber evidence="5">3.1.21.-</ecNumber>
    </submittedName>
</protein>
<accession>A0A2U3KAZ0</accession>
<evidence type="ECO:0000256" key="4">
    <source>
        <dbReference type="PIRSR" id="PIRSR005902-1"/>
    </source>
</evidence>
<dbReference type="AlphaFoldDB" id="A0A2U3KAZ0"/>
<keyword evidence="2 4" id="KW-0479">Metal-binding</keyword>
<dbReference type="PANTHER" id="PTHR46124">
    <property type="entry name" value="D-AMINOACYL-TRNA DEACYLASE"/>
    <property type="match status" value="1"/>
</dbReference>
<feature type="binding site" evidence="4">
    <location>
        <position position="137"/>
    </location>
    <ligand>
        <name>a divalent metal cation</name>
        <dbReference type="ChEBI" id="CHEBI:60240"/>
        <label>2</label>
    </ligand>
</feature>
<dbReference type="SUPFAM" id="SSF51556">
    <property type="entry name" value="Metallo-dependent hydrolases"/>
    <property type="match status" value="1"/>
</dbReference>
<dbReference type="InterPro" id="IPR018228">
    <property type="entry name" value="DNase_TatD-rel_CS"/>
</dbReference>
<feature type="binding site" evidence="4">
    <location>
        <position position="15"/>
    </location>
    <ligand>
        <name>a divalent metal cation</name>
        <dbReference type="ChEBI" id="CHEBI:60240"/>
        <label>1</label>
    </ligand>
</feature>
<dbReference type="InterPro" id="IPR001130">
    <property type="entry name" value="TatD-like"/>
</dbReference>
<dbReference type="GO" id="GO:0005829">
    <property type="term" value="C:cytosol"/>
    <property type="evidence" value="ECO:0007669"/>
    <property type="project" value="TreeGrafter"/>
</dbReference>
<keyword evidence="3 5" id="KW-0378">Hydrolase</keyword>
<dbReference type="Pfam" id="PF01026">
    <property type="entry name" value="TatD_DNase"/>
    <property type="match status" value="1"/>
</dbReference>
<dbReference type="PIRSF" id="PIRSF005902">
    <property type="entry name" value="DNase_TatD"/>
    <property type="match status" value="1"/>
</dbReference>
<evidence type="ECO:0000256" key="1">
    <source>
        <dbReference type="ARBA" id="ARBA00009275"/>
    </source>
</evidence>
<dbReference type="NCBIfam" id="TIGR00010">
    <property type="entry name" value="YchF/TatD family DNA exonuclease"/>
    <property type="match status" value="1"/>
</dbReference>
<proteinExistence type="inferred from homology"/>
<dbReference type="OrthoDB" id="9810005at2"/>
<dbReference type="PROSITE" id="PS01137">
    <property type="entry name" value="TATD_1"/>
    <property type="match status" value="1"/>
</dbReference>
<feature type="binding site" evidence="4">
    <location>
        <position position="101"/>
    </location>
    <ligand>
        <name>a divalent metal cation</name>
        <dbReference type="ChEBI" id="CHEBI:60240"/>
        <label>1</label>
    </ligand>
</feature>
<dbReference type="Proteomes" id="UP000238701">
    <property type="component" value="Unassembled WGS sequence"/>
</dbReference>
<feature type="binding site" evidence="4">
    <location>
        <position position="13"/>
    </location>
    <ligand>
        <name>a divalent metal cation</name>
        <dbReference type="ChEBI" id="CHEBI:60240"/>
        <label>1</label>
    </ligand>
</feature>
<name>A0A2U3KAZ0_9BACT</name>
<dbReference type="EMBL" id="OMOD01000075">
    <property type="protein sequence ID" value="SPF36823.1"/>
    <property type="molecule type" value="Genomic_DNA"/>
</dbReference>
<organism evidence="5 6">
    <name type="scientific">Candidatus Sulfotelmatobacter kueseliae</name>
    <dbReference type="NCBI Taxonomy" id="2042962"/>
    <lineage>
        <taxon>Bacteria</taxon>
        <taxon>Pseudomonadati</taxon>
        <taxon>Acidobacteriota</taxon>
        <taxon>Terriglobia</taxon>
        <taxon>Terriglobales</taxon>
        <taxon>Candidatus Korobacteraceae</taxon>
        <taxon>Candidatus Sulfotelmatobacter</taxon>
    </lineage>
</organism>
<dbReference type="EC" id="3.1.21.-" evidence="5"/>
<evidence type="ECO:0000256" key="2">
    <source>
        <dbReference type="ARBA" id="ARBA00022723"/>
    </source>
</evidence>
<comment type="similarity">
    <text evidence="1">Belongs to the metallo-dependent hydrolases superfamily. TatD-type hydrolase family.</text>
</comment>
<dbReference type="GO" id="GO:0016788">
    <property type="term" value="F:hydrolase activity, acting on ester bonds"/>
    <property type="evidence" value="ECO:0007669"/>
    <property type="project" value="InterPro"/>
</dbReference>
<dbReference type="GO" id="GO:0046872">
    <property type="term" value="F:metal ion binding"/>
    <property type="evidence" value="ECO:0007669"/>
    <property type="project" value="UniProtKB-KW"/>
</dbReference>
<feature type="binding site" evidence="4">
    <location>
        <position position="219"/>
    </location>
    <ligand>
        <name>a divalent metal cation</name>
        <dbReference type="ChEBI" id="CHEBI:60240"/>
        <label>1</label>
    </ligand>
</feature>
<feature type="binding site" evidence="4">
    <location>
        <position position="169"/>
    </location>
    <ligand>
        <name>a divalent metal cation</name>
        <dbReference type="ChEBI" id="CHEBI:60240"/>
        <label>2</label>
    </ligand>
</feature>
<dbReference type="CDD" id="cd01310">
    <property type="entry name" value="TatD_DNAse"/>
    <property type="match status" value="1"/>
</dbReference>
<dbReference type="InterPro" id="IPR015991">
    <property type="entry name" value="TatD/YcfH-like"/>
</dbReference>
<evidence type="ECO:0000313" key="6">
    <source>
        <dbReference type="Proteomes" id="UP000238701"/>
    </source>
</evidence>
<gene>
    <name evidence="5" type="primary">yabD</name>
    <name evidence="5" type="ORF">SBA1_1660002</name>
</gene>
<evidence type="ECO:0000313" key="5">
    <source>
        <dbReference type="EMBL" id="SPF36823.1"/>
    </source>
</evidence>
<sequence>MTNDQRLVLVDSHAHLDGEQFQADREQVISRAREAGVETIVAIGNGDGPGSLDCGIKLAEQYEFIYATVGIHPHEARLATDAAFGELEQLAKRPKVIAWGEIGLDYFYDHSPREVQRQVFVKQMGLARSVKLPIVIHCRPSEGSDDAWQECLELISQHWAGSGIGGVLHCFTGTWDHAKRALDLGFMISFAGNVTFPKAQQIRDAAKEVPADRMLIETDCPYLAPVPHRGKRNEPAFVRETARQLGELRGLSTEDMAAQTAKNFYRFFSCDPAGTT</sequence>
<dbReference type="FunFam" id="3.20.20.140:FF:000005">
    <property type="entry name" value="TatD family hydrolase"/>
    <property type="match status" value="1"/>
</dbReference>
<reference evidence="6" key="1">
    <citation type="submission" date="2018-02" db="EMBL/GenBank/DDBJ databases">
        <authorList>
            <person name="Hausmann B."/>
        </authorList>
    </citation>
    <scope>NUCLEOTIDE SEQUENCE [LARGE SCALE GENOMIC DNA]</scope>
    <source>
        <strain evidence="6">Peat soil MAG SbA1</strain>
    </source>
</reference>
<dbReference type="GO" id="GO:0004536">
    <property type="term" value="F:DNA nuclease activity"/>
    <property type="evidence" value="ECO:0007669"/>
    <property type="project" value="InterPro"/>
</dbReference>